<proteinExistence type="predicted"/>
<sequence>MLASSALAWPTSMDVPTSKTSRMVSAIRNLVWKTGANAVFRLT</sequence>
<evidence type="ECO:0000313" key="2">
    <source>
        <dbReference type="Proteomes" id="UP001054252"/>
    </source>
</evidence>
<keyword evidence="2" id="KW-1185">Reference proteome</keyword>
<accession>A0AAV5I247</accession>
<dbReference type="AlphaFoldDB" id="A0AAV5I247"/>
<gene>
    <name evidence="1" type="ORF">SLEP1_g5846</name>
</gene>
<dbReference type="EMBL" id="BPVZ01000005">
    <property type="protein sequence ID" value="GKU92068.1"/>
    <property type="molecule type" value="Genomic_DNA"/>
</dbReference>
<name>A0AAV5I247_9ROSI</name>
<dbReference type="Proteomes" id="UP001054252">
    <property type="component" value="Unassembled WGS sequence"/>
</dbReference>
<reference evidence="1 2" key="1">
    <citation type="journal article" date="2021" name="Commun. Biol.">
        <title>The genome of Shorea leprosula (Dipterocarpaceae) highlights the ecological relevance of drought in aseasonal tropical rainforests.</title>
        <authorList>
            <person name="Ng K.K.S."/>
            <person name="Kobayashi M.J."/>
            <person name="Fawcett J.A."/>
            <person name="Hatakeyama M."/>
            <person name="Paape T."/>
            <person name="Ng C.H."/>
            <person name="Ang C.C."/>
            <person name="Tnah L.H."/>
            <person name="Lee C.T."/>
            <person name="Nishiyama T."/>
            <person name="Sese J."/>
            <person name="O'Brien M.J."/>
            <person name="Copetti D."/>
            <person name="Mohd Noor M.I."/>
            <person name="Ong R.C."/>
            <person name="Putra M."/>
            <person name="Sireger I.Z."/>
            <person name="Indrioko S."/>
            <person name="Kosugi Y."/>
            <person name="Izuno A."/>
            <person name="Isagi Y."/>
            <person name="Lee S.L."/>
            <person name="Shimizu K.K."/>
        </authorList>
    </citation>
    <scope>NUCLEOTIDE SEQUENCE [LARGE SCALE GENOMIC DNA]</scope>
    <source>
        <strain evidence="1">214</strain>
    </source>
</reference>
<comment type="caution">
    <text evidence="1">The sequence shown here is derived from an EMBL/GenBank/DDBJ whole genome shotgun (WGS) entry which is preliminary data.</text>
</comment>
<evidence type="ECO:0000313" key="1">
    <source>
        <dbReference type="EMBL" id="GKU92068.1"/>
    </source>
</evidence>
<organism evidence="1 2">
    <name type="scientific">Rubroshorea leprosula</name>
    <dbReference type="NCBI Taxonomy" id="152421"/>
    <lineage>
        <taxon>Eukaryota</taxon>
        <taxon>Viridiplantae</taxon>
        <taxon>Streptophyta</taxon>
        <taxon>Embryophyta</taxon>
        <taxon>Tracheophyta</taxon>
        <taxon>Spermatophyta</taxon>
        <taxon>Magnoliopsida</taxon>
        <taxon>eudicotyledons</taxon>
        <taxon>Gunneridae</taxon>
        <taxon>Pentapetalae</taxon>
        <taxon>rosids</taxon>
        <taxon>malvids</taxon>
        <taxon>Malvales</taxon>
        <taxon>Dipterocarpaceae</taxon>
        <taxon>Rubroshorea</taxon>
    </lineage>
</organism>
<protein>
    <submittedName>
        <fullName evidence="1">Uncharacterized protein</fullName>
    </submittedName>
</protein>